<sequence>MGYVSRFIFVLPLILSISIRPHQVIAKNATAPGDLISKTCQNAVNEELCVQTLRADPNSKQADASGLAKIAIKLALANATAISDQVKKLLATTTGHYEKTRLTDCNENYATAIDQLEDSLAAINSNGINDATTWVQAAMTDSETCEDGFEEEPGHKSMLSDKSTLFQQLCGNALAILNTLPH</sequence>
<dbReference type="Proteomes" id="UP000230069">
    <property type="component" value="Unassembled WGS sequence"/>
</dbReference>
<dbReference type="AlphaFoldDB" id="A0A2G5DLE4"/>
<keyword evidence="2" id="KW-1015">Disulfide bond</keyword>
<dbReference type="EMBL" id="KZ305034">
    <property type="protein sequence ID" value="PIA44331.1"/>
    <property type="molecule type" value="Genomic_DNA"/>
</dbReference>
<evidence type="ECO:0000256" key="1">
    <source>
        <dbReference type="ARBA" id="ARBA00022729"/>
    </source>
</evidence>
<keyword evidence="7" id="KW-1185">Reference proteome</keyword>
<dbReference type="FunCoup" id="A0A2G5DLE4">
    <property type="interactions" value="51"/>
</dbReference>
<dbReference type="STRING" id="218851.A0A2G5DLE4"/>
<dbReference type="InterPro" id="IPR035513">
    <property type="entry name" value="Invertase/methylesterase_inhib"/>
</dbReference>
<dbReference type="PANTHER" id="PTHR31080:SF296">
    <property type="entry name" value="OS05G0360900 PROTEIN"/>
    <property type="match status" value="1"/>
</dbReference>
<dbReference type="PANTHER" id="PTHR31080">
    <property type="entry name" value="PECTINESTERASE INHIBITOR-LIKE"/>
    <property type="match status" value="1"/>
</dbReference>
<name>A0A2G5DLE4_AQUCA</name>
<feature type="signal peptide" evidence="4">
    <location>
        <begin position="1"/>
        <end position="26"/>
    </location>
</feature>
<comment type="similarity">
    <text evidence="3">Belongs to the PMEI family.</text>
</comment>
<organism evidence="6 7">
    <name type="scientific">Aquilegia coerulea</name>
    <name type="common">Rocky mountain columbine</name>
    <dbReference type="NCBI Taxonomy" id="218851"/>
    <lineage>
        <taxon>Eukaryota</taxon>
        <taxon>Viridiplantae</taxon>
        <taxon>Streptophyta</taxon>
        <taxon>Embryophyta</taxon>
        <taxon>Tracheophyta</taxon>
        <taxon>Spermatophyta</taxon>
        <taxon>Magnoliopsida</taxon>
        <taxon>Ranunculales</taxon>
        <taxon>Ranunculaceae</taxon>
        <taxon>Thalictroideae</taxon>
        <taxon>Aquilegia</taxon>
    </lineage>
</organism>
<protein>
    <recommendedName>
        <fullName evidence="5">Pectinesterase inhibitor domain-containing protein</fullName>
    </recommendedName>
</protein>
<evidence type="ECO:0000259" key="5">
    <source>
        <dbReference type="SMART" id="SM00856"/>
    </source>
</evidence>
<dbReference type="Pfam" id="PF04043">
    <property type="entry name" value="PMEI"/>
    <property type="match status" value="1"/>
</dbReference>
<evidence type="ECO:0000256" key="4">
    <source>
        <dbReference type="SAM" id="SignalP"/>
    </source>
</evidence>
<evidence type="ECO:0000256" key="2">
    <source>
        <dbReference type="ARBA" id="ARBA00023157"/>
    </source>
</evidence>
<gene>
    <name evidence="6" type="ORF">AQUCO_01700138v1</name>
</gene>
<dbReference type="SMART" id="SM00856">
    <property type="entry name" value="PMEI"/>
    <property type="match status" value="1"/>
</dbReference>
<keyword evidence="1 4" id="KW-0732">Signal</keyword>
<feature type="domain" description="Pectinesterase inhibitor" evidence="5">
    <location>
        <begin position="31"/>
        <end position="176"/>
    </location>
</feature>
<dbReference type="NCBIfam" id="TIGR01614">
    <property type="entry name" value="PME_inhib"/>
    <property type="match status" value="1"/>
</dbReference>
<dbReference type="FunFam" id="1.20.140.40:FF:000008">
    <property type="entry name" value="Invertase/pectin methylesterase inhibitor family protein"/>
    <property type="match status" value="1"/>
</dbReference>
<dbReference type="CDD" id="cd15801">
    <property type="entry name" value="PMEI-like_1"/>
    <property type="match status" value="1"/>
</dbReference>
<dbReference type="InterPro" id="IPR051955">
    <property type="entry name" value="PME_Inhibitor"/>
</dbReference>
<evidence type="ECO:0000313" key="7">
    <source>
        <dbReference type="Proteomes" id="UP000230069"/>
    </source>
</evidence>
<feature type="chain" id="PRO_5013646775" description="Pectinesterase inhibitor domain-containing protein" evidence="4">
    <location>
        <begin position="27"/>
        <end position="182"/>
    </location>
</feature>
<evidence type="ECO:0000313" key="6">
    <source>
        <dbReference type="EMBL" id="PIA44331.1"/>
    </source>
</evidence>
<dbReference type="Gene3D" id="1.20.140.40">
    <property type="entry name" value="Invertase/pectin methylesterase inhibitor family protein"/>
    <property type="match status" value="1"/>
</dbReference>
<accession>A0A2G5DLE4</accession>
<dbReference type="SUPFAM" id="SSF101148">
    <property type="entry name" value="Plant invertase/pectin methylesterase inhibitor"/>
    <property type="match status" value="1"/>
</dbReference>
<dbReference type="OrthoDB" id="1899334at2759"/>
<evidence type="ECO:0000256" key="3">
    <source>
        <dbReference type="ARBA" id="ARBA00038471"/>
    </source>
</evidence>
<reference evidence="6 7" key="1">
    <citation type="submission" date="2017-09" db="EMBL/GenBank/DDBJ databases">
        <title>WGS assembly of Aquilegia coerulea Goldsmith.</title>
        <authorList>
            <person name="Hodges S."/>
            <person name="Kramer E."/>
            <person name="Nordborg M."/>
            <person name="Tomkins J."/>
            <person name="Borevitz J."/>
            <person name="Derieg N."/>
            <person name="Yan J."/>
            <person name="Mihaltcheva S."/>
            <person name="Hayes R.D."/>
            <person name="Rokhsar D."/>
        </authorList>
    </citation>
    <scope>NUCLEOTIDE SEQUENCE [LARGE SCALE GENOMIC DNA]</scope>
    <source>
        <strain evidence="7">cv. Goldsmith</strain>
    </source>
</reference>
<dbReference type="GO" id="GO:0046910">
    <property type="term" value="F:pectinesterase inhibitor activity"/>
    <property type="evidence" value="ECO:0007669"/>
    <property type="project" value="UniProtKB-ARBA"/>
</dbReference>
<dbReference type="InterPro" id="IPR006501">
    <property type="entry name" value="Pectinesterase_inhib_dom"/>
</dbReference>
<proteinExistence type="inferred from homology"/>
<dbReference type="InParanoid" id="A0A2G5DLE4"/>